<dbReference type="VEuPathDB" id="VectorBase:AATE017950"/>
<name>A0A182JH23_ANOAO</name>
<protein>
    <submittedName>
        <fullName evidence="1">Uncharacterized protein</fullName>
    </submittedName>
</protein>
<dbReference type="EnsemblMetazoa" id="AATE017950-RA">
    <property type="protein sequence ID" value="AATE017950-PA.1"/>
    <property type="gene ID" value="AATE017950"/>
</dbReference>
<dbReference type="EMBL" id="AXCP01008029">
    <property type="status" value="NOT_ANNOTATED_CDS"/>
    <property type="molecule type" value="Genomic_DNA"/>
</dbReference>
<organism evidence="1">
    <name type="scientific">Anopheles atroparvus</name>
    <name type="common">European mosquito</name>
    <dbReference type="NCBI Taxonomy" id="41427"/>
    <lineage>
        <taxon>Eukaryota</taxon>
        <taxon>Metazoa</taxon>
        <taxon>Ecdysozoa</taxon>
        <taxon>Arthropoda</taxon>
        <taxon>Hexapoda</taxon>
        <taxon>Insecta</taxon>
        <taxon>Pterygota</taxon>
        <taxon>Neoptera</taxon>
        <taxon>Endopterygota</taxon>
        <taxon>Diptera</taxon>
        <taxon>Nematocera</taxon>
        <taxon>Culicoidea</taxon>
        <taxon>Culicidae</taxon>
        <taxon>Anophelinae</taxon>
        <taxon>Anopheles</taxon>
    </lineage>
</organism>
<proteinExistence type="predicted"/>
<evidence type="ECO:0000313" key="1">
    <source>
        <dbReference type="EnsemblMetazoa" id="AATE017950-PA.1"/>
    </source>
</evidence>
<sequence>MPPGRAHSAGGSGWERVGRTFLSNFYGSCLARRASWPRRARHICCLPKRGIAKHYGL</sequence>
<reference evidence="1" key="1">
    <citation type="submission" date="2022-08" db="UniProtKB">
        <authorList>
            <consortium name="EnsemblMetazoa"/>
        </authorList>
    </citation>
    <scope>IDENTIFICATION</scope>
    <source>
        <strain evidence="1">EBRO</strain>
    </source>
</reference>
<dbReference type="AlphaFoldDB" id="A0A182JH23"/>
<accession>A0A182JH23</accession>